<keyword evidence="2" id="KW-0812">Transmembrane</keyword>
<feature type="transmembrane region" description="Helical" evidence="2">
    <location>
        <begin position="326"/>
        <end position="346"/>
    </location>
</feature>
<feature type="transmembrane region" description="Helical" evidence="2">
    <location>
        <begin position="399"/>
        <end position="422"/>
    </location>
</feature>
<feature type="region of interest" description="Disordered" evidence="1">
    <location>
        <begin position="1"/>
        <end position="39"/>
    </location>
</feature>
<comment type="caution">
    <text evidence="3">The sequence shown here is derived from an EMBL/GenBank/DDBJ whole genome shotgun (WGS) entry which is preliminary data.</text>
</comment>
<proteinExistence type="predicted"/>
<dbReference type="AlphaFoldDB" id="A0A0L8KGV4"/>
<organism evidence="3 4">
    <name type="scientific">Streptomyces viridochromogenes</name>
    <dbReference type="NCBI Taxonomy" id="1938"/>
    <lineage>
        <taxon>Bacteria</taxon>
        <taxon>Bacillati</taxon>
        <taxon>Actinomycetota</taxon>
        <taxon>Actinomycetes</taxon>
        <taxon>Kitasatosporales</taxon>
        <taxon>Streptomycetaceae</taxon>
        <taxon>Streptomyces</taxon>
    </lineage>
</organism>
<feature type="transmembrane region" description="Helical" evidence="2">
    <location>
        <begin position="234"/>
        <end position="257"/>
    </location>
</feature>
<accession>A0A0L8KGV4</accession>
<reference evidence="3 4" key="1">
    <citation type="submission" date="2015-06" db="EMBL/GenBank/DDBJ databases">
        <authorList>
            <person name="Hoefler B.C."/>
            <person name="Straight P.D."/>
        </authorList>
    </citation>
    <scope>NUCLEOTIDE SEQUENCE [LARGE SCALE GENOMIC DNA]</scope>
    <source>
        <strain evidence="3 4">NRRL 3427</strain>
    </source>
</reference>
<evidence type="ECO:0000256" key="2">
    <source>
        <dbReference type="SAM" id="Phobius"/>
    </source>
</evidence>
<evidence type="ECO:0000256" key="1">
    <source>
        <dbReference type="SAM" id="MobiDB-lite"/>
    </source>
</evidence>
<feature type="transmembrane region" description="Helical" evidence="2">
    <location>
        <begin position="442"/>
        <end position="461"/>
    </location>
</feature>
<sequence length="550" mass="59311">MSRRTTGRTGRAIPAQRDGNGSGGRQDSADPAPSPLPVEPFNRRVELLVAVVDSPEESELSTQLLEGRGWSVRPWVPGDEEEDALGSGRRGLLVEVRLHGARFGAVQAAVSEIEWLARRHQAGMWVVDAALVEHELSVDHRTVLHAYRGRREALAGPSVRQDFRSRIFAWRELLGLVTSVRIIKQDGRPRVEAVAELLARGAFTRRPYDPGILHLRIPAGMEGRNPEDAPAESFNLWPAALLLSAYTIAGVACGYVAALSEALLVLLPILIACALVWPVGTKLAPRREPGAQIVPLVRGSLFVGISVVIGMQVPGIVASTPSAETVAWAAVTVVLIPPVSYGLRYAFVHSWFSRNANWAVPALIPALGLTLPWFGGLMHTVYLRRAFDLPSEAASVSVYWSYAASLVPVGAAALGVTVVLALAGWARHFHLIRVRGMERVGLALMTLFVVGMTLLTGIAVAQIDSSRARAAVASGRDPARYYGIQGSLVCVKPLSEDIAVFNGPLASARPLLTFGPSGDRVWLWDPRRGEPLSVRLEDVAVTEKTSRACS</sequence>
<dbReference type="PATRIC" id="fig|1938.6.peg.3870"/>
<dbReference type="EMBL" id="LGUP01000165">
    <property type="protein sequence ID" value="KOG25163.1"/>
    <property type="molecule type" value="Genomic_DNA"/>
</dbReference>
<feature type="transmembrane region" description="Helical" evidence="2">
    <location>
        <begin position="263"/>
        <end position="280"/>
    </location>
</feature>
<dbReference type="Proteomes" id="UP000037023">
    <property type="component" value="Unassembled WGS sequence"/>
</dbReference>
<keyword evidence="2" id="KW-0472">Membrane</keyword>
<name>A0A0L8KGV4_STRVR</name>
<protein>
    <submittedName>
        <fullName evidence="3">Uncharacterized protein</fullName>
    </submittedName>
</protein>
<evidence type="ECO:0000313" key="4">
    <source>
        <dbReference type="Proteomes" id="UP000037023"/>
    </source>
</evidence>
<feature type="transmembrane region" description="Helical" evidence="2">
    <location>
        <begin position="358"/>
        <end position="379"/>
    </location>
</feature>
<feature type="transmembrane region" description="Helical" evidence="2">
    <location>
        <begin position="301"/>
        <end position="320"/>
    </location>
</feature>
<keyword evidence="2" id="KW-1133">Transmembrane helix</keyword>
<gene>
    <name evidence="3" type="ORF">ADK34_17925</name>
</gene>
<evidence type="ECO:0000313" key="3">
    <source>
        <dbReference type="EMBL" id="KOG25163.1"/>
    </source>
</evidence>